<feature type="domain" description="Reverse transcriptase Ty1/copia-type" evidence="2">
    <location>
        <begin position="365"/>
        <end position="608"/>
    </location>
</feature>
<feature type="region of interest" description="Disordered" evidence="1">
    <location>
        <begin position="106"/>
        <end position="153"/>
    </location>
</feature>
<dbReference type="AlphaFoldDB" id="A0A2N9EE34"/>
<organism evidence="3">
    <name type="scientific">Fagus sylvatica</name>
    <name type="common">Beechnut</name>
    <dbReference type="NCBI Taxonomy" id="28930"/>
    <lineage>
        <taxon>Eukaryota</taxon>
        <taxon>Viridiplantae</taxon>
        <taxon>Streptophyta</taxon>
        <taxon>Embryophyta</taxon>
        <taxon>Tracheophyta</taxon>
        <taxon>Spermatophyta</taxon>
        <taxon>Magnoliopsida</taxon>
        <taxon>eudicotyledons</taxon>
        <taxon>Gunneridae</taxon>
        <taxon>Pentapetalae</taxon>
        <taxon>rosids</taxon>
        <taxon>fabids</taxon>
        <taxon>Fagales</taxon>
        <taxon>Fagaceae</taxon>
        <taxon>Fagus</taxon>
    </lineage>
</organism>
<dbReference type="Pfam" id="PF07727">
    <property type="entry name" value="RVT_2"/>
    <property type="match status" value="1"/>
</dbReference>
<reference evidence="3" key="1">
    <citation type="submission" date="2018-02" db="EMBL/GenBank/DDBJ databases">
        <authorList>
            <person name="Cohen D.B."/>
            <person name="Kent A.D."/>
        </authorList>
    </citation>
    <scope>NUCLEOTIDE SEQUENCE</scope>
</reference>
<name>A0A2N9EE34_FAGSY</name>
<protein>
    <recommendedName>
        <fullName evidence="2">Reverse transcriptase Ty1/copia-type domain-containing protein</fullName>
    </recommendedName>
</protein>
<dbReference type="PANTHER" id="PTHR11439">
    <property type="entry name" value="GAG-POL-RELATED RETROTRANSPOSON"/>
    <property type="match status" value="1"/>
</dbReference>
<dbReference type="InterPro" id="IPR013103">
    <property type="entry name" value="RVT_2"/>
</dbReference>
<evidence type="ECO:0000259" key="2">
    <source>
        <dbReference type="Pfam" id="PF07727"/>
    </source>
</evidence>
<dbReference type="SUPFAM" id="SSF56672">
    <property type="entry name" value="DNA/RNA polymerases"/>
    <property type="match status" value="1"/>
</dbReference>
<dbReference type="EMBL" id="OIVN01000258">
    <property type="protein sequence ID" value="SPC77226.1"/>
    <property type="molecule type" value="Genomic_DNA"/>
</dbReference>
<dbReference type="Pfam" id="PF14223">
    <property type="entry name" value="Retrotran_gag_2"/>
    <property type="match status" value="1"/>
</dbReference>
<dbReference type="InterPro" id="IPR043502">
    <property type="entry name" value="DNA/RNA_pol_sf"/>
</dbReference>
<evidence type="ECO:0000313" key="3">
    <source>
        <dbReference type="EMBL" id="SPC77226.1"/>
    </source>
</evidence>
<dbReference type="PANTHER" id="PTHR11439:SF455">
    <property type="entry name" value="RLK (RECEPTOR-LIKE PROTEIN KINASE) 8, PUTATIVE-RELATED"/>
    <property type="match status" value="1"/>
</dbReference>
<proteinExistence type="predicted"/>
<feature type="compositionally biased region" description="Low complexity" evidence="1">
    <location>
        <begin position="118"/>
        <end position="153"/>
    </location>
</feature>
<gene>
    <name evidence="3" type="ORF">FSB_LOCUS5108</name>
</gene>
<evidence type="ECO:0000256" key="1">
    <source>
        <dbReference type="SAM" id="MobiDB-lite"/>
    </source>
</evidence>
<dbReference type="CDD" id="cd09272">
    <property type="entry name" value="RNase_HI_RT_Ty1"/>
    <property type="match status" value="1"/>
</dbReference>
<sequence length="862" mass="96422">MQTRYHLATLKKGNISIPDYFQKAKSYADLLASIGQPIHDNDLITQILAGLPSDYNDLVTSINTRLEDMPIDELFGHLLTHELRLEQQATVPDLGIPMANLAAKTFNSTPQGRPHQYSSNRGSNGSRGRGRNTYSRSRSNGGSSSSFPNSNNGSRPPCQICFKVGHTASACWHRFEQQYQAPMASQPASQAFVAATSPSIDQVWYPDTGANNHLTADLSHLNLNAEQYTGHDQVRIGNGQDNNVFFEFHPSFFCVKDLFSGATLLKGQSKDGLYPLHSLQQIKPRALLGERVSTTQWHARLGHPFLRIVRQPKQFYPGIIRYPLPKALLTVTNSLPPEPSCFTEAYKSPEWRAAMDTEFTALLRNSTWSLVQPKPNTNVVGCKWVFRIKRNAAGTIERYKARLVAKGFHQLHGVDYGDTFSPIIKPVTIRTVLSLAVASNWDIRQLDVTNAFLHGVLSEDVYMTQPPGFVHPSYPHHVCHLRKALYGLKQAPRAWYSRLSTRLIDLGFKGCKSDTSLFIHNSGPELILFLIYVDDIIITGPNSISITHLMNTLQGDFALKDLGPLHFFLGVEAHKVDSGMYLSQRCYITDLLRKTNLHEAKPVSSPMASSTVLSQYTGSSLSDPSSYRSVVGSLQYLSLTRPEIYLLSTKSVSSWPTQLKITGVQDTNFNIQAFSDADWASCPDDHRSTTGYCLFLGRNLISWTSRKQRTVSRSSTESEYRAVAHASTEIIWLRSLLSELGLVSSTPPLLWCDNISATYLTANPLFHARTKHIEIDVHFVRDLVASNALSIRFISSKDQLADTFTKPLPTAKFILLRDNLNVRELPLRLRGHIRTALPISVTDTNLKSTDKGEVHHQDNHKR</sequence>
<accession>A0A2N9EE34</accession>